<reference evidence="1 2" key="1">
    <citation type="submission" date="2021-02" db="EMBL/GenBank/DDBJ databases">
        <authorList>
            <person name="Vanwijnsberghe S."/>
        </authorList>
    </citation>
    <scope>NUCLEOTIDE SEQUENCE [LARGE SCALE GENOMIC DNA]</scope>
    <source>
        <strain evidence="1 2">R-69658</strain>
    </source>
</reference>
<name>A0ABM8T925_9BURK</name>
<evidence type="ECO:0000313" key="2">
    <source>
        <dbReference type="Proteomes" id="UP000674425"/>
    </source>
</evidence>
<dbReference type="EMBL" id="CAJNAU010000298">
    <property type="protein sequence ID" value="CAE6872066.1"/>
    <property type="molecule type" value="Genomic_DNA"/>
</dbReference>
<protein>
    <submittedName>
        <fullName evidence="1">Uncharacterized protein</fullName>
    </submittedName>
</protein>
<gene>
    <name evidence="1" type="ORF">R69658_08212</name>
</gene>
<dbReference type="Proteomes" id="UP000674425">
    <property type="component" value="Unassembled WGS sequence"/>
</dbReference>
<keyword evidence="2" id="KW-1185">Reference proteome</keyword>
<organism evidence="1 2">
    <name type="scientific">Paraburkholderia aspalathi</name>
    <dbReference type="NCBI Taxonomy" id="1324617"/>
    <lineage>
        <taxon>Bacteria</taxon>
        <taxon>Pseudomonadati</taxon>
        <taxon>Pseudomonadota</taxon>
        <taxon>Betaproteobacteria</taxon>
        <taxon>Burkholderiales</taxon>
        <taxon>Burkholderiaceae</taxon>
        <taxon>Paraburkholderia</taxon>
    </lineage>
</organism>
<comment type="caution">
    <text evidence="1">The sequence shown here is derived from an EMBL/GenBank/DDBJ whole genome shotgun (WGS) entry which is preliminary data.</text>
</comment>
<sequence length="70" mass="7156">MIAKSITIKARGGRSGRRVAKAVVLTSGGLPGVLDSGLSNLQGLLIAVQESAAGIVGRQRLKAQTERSGE</sequence>
<evidence type="ECO:0000313" key="1">
    <source>
        <dbReference type="EMBL" id="CAE6872066.1"/>
    </source>
</evidence>
<accession>A0ABM8T925</accession>
<proteinExistence type="predicted"/>